<keyword evidence="3" id="KW-1185">Reference proteome</keyword>
<proteinExistence type="predicted"/>
<organism evidence="2 3">
    <name type="scientific">Edaphobacter acidisoli</name>
    <dbReference type="NCBI Taxonomy" id="2040573"/>
    <lineage>
        <taxon>Bacteria</taxon>
        <taxon>Pseudomonadati</taxon>
        <taxon>Acidobacteriota</taxon>
        <taxon>Terriglobia</taxon>
        <taxon>Terriglobales</taxon>
        <taxon>Acidobacteriaceae</taxon>
        <taxon>Edaphobacter</taxon>
    </lineage>
</organism>
<feature type="signal peptide" evidence="1">
    <location>
        <begin position="1"/>
        <end position="21"/>
    </location>
</feature>
<evidence type="ECO:0000313" key="3">
    <source>
        <dbReference type="Proteomes" id="UP000648801"/>
    </source>
</evidence>
<protein>
    <recommendedName>
        <fullName evidence="4">Outer membrane protein beta-barrel domain-containing protein</fullName>
    </recommendedName>
</protein>
<name>A0A916WAE0_9BACT</name>
<comment type="caution">
    <text evidence="2">The sequence shown here is derived from an EMBL/GenBank/DDBJ whole genome shotgun (WGS) entry which is preliminary data.</text>
</comment>
<reference evidence="2" key="2">
    <citation type="submission" date="2020-09" db="EMBL/GenBank/DDBJ databases">
        <authorList>
            <person name="Sun Q."/>
            <person name="Zhou Y."/>
        </authorList>
    </citation>
    <scope>NUCLEOTIDE SEQUENCE</scope>
    <source>
        <strain evidence="2">CGMCC 1.15447</strain>
    </source>
</reference>
<dbReference type="RefSeq" id="WP_188760744.1">
    <property type="nucleotide sequence ID" value="NZ_BMJB01000004.1"/>
</dbReference>
<feature type="chain" id="PRO_5037471451" description="Outer membrane protein beta-barrel domain-containing protein" evidence="1">
    <location>
        <begin position="22"/>
        <end position="195"/>
    </location>
</feature>
<evidence type="ECO:0008006" key="4">
    <source>
        <dbReference type="Google" id="ProtNLM"/>
    </source>
</evidence>
<sequence>MKIWTGLVVVSLLGVAVGAGAQSKPASANGVISASVSYNAMHAGGGAGSSSFWTQGGGAEVAGTLADGFGAVANVTGLHTANAGHGVPVNLVAATFGPRYTWVPRRQSSRSVAIFAQGLVGEAHGFHGLFPAPGESITSASGLAVNLGGGVDLSIRRHLALRVIEASWLRTQLPNSGSNVQNNLLLGAGIVFRSR</sequence>
<accession>A0A916WAE0</accession>
<dbReference type="Proteomes" id="UP000648801">
    <property type="component" value="Unassembled WGS sequence"/>
</dbReference>
<dbReference type="EMBL" id="BMJB01000004">
    <property type="protein sequence ID" value="GGA80053.1"/>
    <property type="molecule type" value="Genomic_DNA"/>
</dbReference>
<dbReference type="AlphaFoldDB" id="A0A916WAE0"/>
<gene>
    <name evidence="2" type="ORF">GCM10011507_34130</name>
</gene>
<keyword evidence="1" id="KW-0732">Signal</keyword>
<evidence type="ECO:0000313" key="2">
    <source>
        <dbReference type="EMBL" id="GGA80053.1"/>
    </source>
</evidence>
<evidence type="ECO:0000256" key="1">
    <source>
        <dbReference type="SAM" id="SignalP"/>
    </source>
</evidence>
<reference evidence="2" key="1">
    <citation type="journal article" date="2014" name="Int. J. Syst. Evol. Microbiol.">
        <title>Complete genome sequence of Corynebacterium casei LMG S-19264T (=DSM 44701T), isolated from a smear-ripened cheese.</title>
        <authorList>
            <consortium name="US DOE Joint Genome Institute (JGI-PGF)"/>
            <person name="Walter F."/>
            <person name="Albersmeier A."/>
            <person name="Kalinowski J."/>
            <person name="Ruckert C."/>
        </authorList>
    </citation>
    <scope>NUCLEOTIDE SEQUENCE</scope>
    <source>
        <strain evidence="2">CGMCC 1.15447</strain>
    </source>
</reference>